<dbReference type="Gene3D" id="2.60.40.10">
    <property type="entry name" value="Immunoglobulins"/>
    <property type="match status" value="4"/>
</dbReference>
<dbReference type="Pfam" id="PF07686">
    <property type="entry name" value="V-set"/>
    <property type="match status" value="1"/>
</dbReference>
<keyword evidence="1" id="KW-0677">Repeat</keyword>
<dbReference type="PROSITE" id="PS50835">
    <property type="entry name" value="IG_LIKE"/>
    <property type="match status" value="3"/>
</dbReference>
<evidence type="ECO:0000259" key="5">
    <source>
        <dbReference type="PROSITE" id="PS50835"/>
    </source>
</evidence>
<accession>A0A0N5ALG7</accession>
<evidence type="ECO:0000313" key="7">
    <source>
        <dbReference type="WBParaSite" id="SMUV_0000538501-mRNA-1"/>
    </source>
</evidence>
<dbReference type="PANTHER" id="PTHR45080">
    <property type="entry name" value="CONTACTIN 5"/>
    <property type="match status" value="1"/>
</dbReference>
<dbReference type="STRING" id="451379.A0A0N5ALG7"/>
<protein>
    <submittedName>
        <fullName evidence="7">Lachesin</fullName>
    </submittedName>
</protein>
<dbReference type="PANTHER" id="PTHR45080:SF33">
    <property type="entry name" value="IG-LIKE DOMAIN-CONTAINING PROTEIN"/>
    <property type="match status" value="1"/>
</dbReference>
<evidence type="ECO:0000256" key="2">
    <source>
        <dbReference type="ARBA" id="ARBA00023157"/>
    </source>
</evidence>
<dbReference type="InterPro" id="IPR003961">
    <property type="entry name" value="FN3_dom"/>
</dbReference>
<dbReference type="GO" id="GO:0007156">
    <property type="term" value="P:homophilic cell adhesion via plasma membrane adhesion molecules"/>
    <property type="evidence" value="ECO:0007669"/>
    <property type="project" value="TreeGrafter"/>
</dbReference>
<evidence type="ECO:0000313" key="6">
    <source>
        <dbReference type="Proteomes" id="UP000046393"/>
    </source>
</evidence>
<sequence length="445" mass="50674">MKWCYWWLCCCALIFEVILCSHISSKGRLFEREKGQTVDLPCNIEDLDYETAVIWKKSHEVIFVDESKSIDDQRFAINRVNNNFTLTITNLEPFDTSNYSCIVTTEPKQWITYTVQVNVPPTISISPDFKQYIVKTGDSTVMKCVSSGNPIPKVTWSRENGHMPSRATVSDGSLRIFNLSVSDTGKYVCKAFNKVADAYSSINLIVQAAPWATTDYLYLPVELDQKVNISCKYDGEPSPEVTWFFNAFIINDATDEKFKRITRYAVRHSNYSETIIQIENINEDHFGDYTCRISNNHGTVEKVVHVSGRPGPPKIKLSGQKLSWEIESVNPIIMYKIKYRTAQDDNWQDSIEVRAQKEDQHGNVWSRSYELPMNKFKSGNDYEIQVQARNSLGWGSLARSYAILKVPSEPTKAGPPSSAPSLLFSTKSVLQLCSTFMLYALCRLL</sequence>
<dbReference type="InterPro" id="IPR003599">
    <property type="entry name" value="Ig_sub"/>
</dbReference>
<keyword evidence="6" id="KW-1185">Reference proteome</keyword>
<dbReference type="InterPro" id="IPR036179">
    <property type="entry name" value="Ig-like_dom_sf"/>
</dbReference>
<feature type="domain" description="Ig-like" evidence="5">
    <location>
        <begin position="121"/>
        <end position="205"/>
    </location>
</feature>
<feature type="domain" description="Ig-like" evidence="5">
    <location>
        <begin position="34"/>
        <end position="112"/>
    </location>
</feature>
<dbReference type="SMART" id="SM00409">
    <property type="entry name" value="IG"/>
    <property type="match status" value="3"/>
</dbReference>
<organism evidence="6 7">
    <name type="scientific">Syphacia muris</name>
    <dbReference type="NCBI Taxonomy" id="451379"/>
    <lineage>
        <taxon>Eukaryota</taxon>
        <taxon>Metazoa</taxon>
        <taxon>Ecdysozoa</taxon>
        <taxon>Nematoda</taxon>
        <taxon>Chromadorea</taxon>
        <taxon>Rhabditida</taxon>
        <taxon>Spirurina</taxon>
        <taxon>Oxyuridomorpha</taxon>
        <taxon>Oxyuroidea</taxon>
        <taxon>Oxyuridae</taxon>
        <taxon>Syphacia</taxon>
    </lineage>
</organism>
<feature type="chain" id="PRO_5005893196" evidence="4">
    <location>
        <begin position="21"/>
        <end position="445"/>
    </location>
</feature>
<dbReference type="GO" id="GO:0050808">
    <property type="term" value="P:synapse organization"/>
    <property type="evidence" value="ECO:0007669"/>
    <property type="project" value="TreeGrafter"/>
</dbReference>
<dbReference type="SUPFAM" id="SSF48726">
    <property type="entry name" value="Immunoglobulin"/>
    <property type="match status" value="3"/>
</dbReference>
<dbReference type="Pfam" id="PF00041">
    <property type="entry name" value="fn3"/>
    <property type="match status" value="1"/>
</dbReference>
<dbReference type="Pfam" id="PF07679">
    <property type="entry name" value="I-set"/>
    <property type="match status" value="1"/>
</dbReference>
<dbReference type="AlphaFoldDB" id="A0A0N5ALG7"/>
<evidence type="ECO:0000256" key="3">
    <source>
        <dbReference type="ARBA" id="ARBA00023319"/>
    </source>
</evidence>
<keyword evidence="4" id="KW-0732">Signal</keyword>
<dbReference type="InterPro" id="IPR050958">
    <property type="entry name" value="Cell_Adh-Cytoskel_Orgn"/>
</dbReference>
<dbReference type="SMART" id="SM00408">
    <property type="entry name" value="IGc2"/>
    <property type="match status" value="3"/>
</dbReference>
<dbReference type="WBParaSite" id="SMUV_0000538501-mRNA-1">
    <property type="protein sequence ID" value="SMUV_0000538501-mRNA-1"/>
    <property type="gene ID" value="SMUV_0000538501"/>
</dbReference>
<dbReference type="InterPro" id="IPR013783">
    <property type="entry name" value="Ig-like_fold"/>
</dbReference>
<dbReference type="InterPro" id="IPR003598">
    <property type="entry name" value="Ig_sub2"/>
</dbReference>
<dbReference type="Pfam" id="PF13927">
    <property type="entry name" value="Ig_3"/>
    <property type="match status" value="1"/>
</dbReference>
<dbReference type="Proteomes" id="UP000046393">
    <property type="component" value="Unplaced"/>
</dbReference>
<dbReference type="CDD" id="cd00063">
    <property type="entry name" value="FN3"/>
    <property type="match status" value="1"/>
</dbReference>
<dbReference type="GO" id="GO:0008046">
    <property type="term" value="F:axon guidance receptor activity"/>
    <property type="evidence" value="ECO:0007669"/>
    <property type="project" value="TreeGrafter"/>
</dbReference>
<feature type="signal peptide" evidence="4">
    <location>
        <begin position="1"/>
        <end position="20"/>
    </location>
</feature>
<dbReference type="InterPro" id="IPR013098">
    <property type="entry name" value="Ig_I-set"/>
</dbReference>
<dbReference type="SMART" id="SM00406">
    <property type="entry name" value="IGv"/>
    <property type="match status" value="2"/>
</dbReference>
<dbReference type="FunFam" id="2.60.40.10:FF:000032">
    <property type="entry name" value="palladin isoform X1"/>
    <property type="match status" value="1"/>
</dbReference>
<evidence type="ECO:0000256" key="4">
    <source>
        <dbReference type="SAM" id="SignalP"/>
    </source>
</evidence>
<dbReference type="CDD" id="cd00096">
    <property type="entry name" value="Ig"/>
    <property type="match status" value="2"/>
</dbReference>
<dbReference type="SUPFAM" id="SSF49265">
    <property type="entry name" value="Fibronectin type III"/>
    <property type="match status" value="1"/>
</dbReference>
<dbReference type="GO" id="GO:0005886">
    <property type="term" value="C:plasma membrane"/>
    <property type="evidence" value="ECO:0007669"/>
    <property type="project" value="TreeGrafter"/>
</dbReference>
<dbReference type="InterPro" id="IPR007110">
    <property type="entry name" value="Ig-like_dom"/>
</dbReference>
<keyword evidence="2" id="KW-1015">Disulfide bond</keyword>
<reference evidence="7" key="1">
    <citation type="submission" date="2017-02" db="UniProtKB">
        <authorList>
            <consortium name="WormBaseParasite"/>
        </authorList>
    </citation>
    <scope>IDENTIFICATION</scope>
</reference>
<proteinExistence type="predicted"/>
<feature type="domain" description="Ig-like" evidence="5">
    <location>
        <begin position="210"/>
        <end position="307"/>
    </location>
</feature>
<dbReference type="GO" id="GO:0043025">
    <property type="term" value="C:neuronal cell body"/>
    <property type="evidence" value="ECO:0007669"/>
    <property type="project" value="TreeGrafter"/>
</dbReference>
<evidence type="ECO:0000256" key="1">
    <source>
        <dbReference type="ARBA" id="ARBA00022737"/>
    </source>
</evidence>
<dbReference type="InterPro" id="IPR036116">
    <property type="entry name" value="FN3_sf"/>
</dbReference>
<keyword evidence="3" id="KW-0393">Immunoglobulin domain</keyword>
<dbReference type="InterPro" id="IPR013106">
    <property type="entry name" value="Ig_V-set"/>
</dbReference>
<name>A0A0N5ALG7_9BILA</name>
<dbReference type="GO" id="GO:0030424">
    <property type="term" value="C:axon"/>
    <property type="evidence" value="ECO:0007669"/>
    <property type="project" value="TreeGrafter"/>
</dbReference>